<dbReference type="NCBIfam" id="NF009442">
    <property type="entry name" value="PRK12798.1-4"/>
    <property type="match status" value="1"/>
</dbReference>
<dbReference type="RefSeq" id="WP_142880462.1">
    <property type="nucleotide sequence ID" value="NZ_VJMG01000003.1"/>
</dbReference>
<keyword evidence="4" id="KW-1185">Reference proteome</keyword>
<evidence type="ECO:0000313" key="3">
    <source>
        <dbReference type="EMBL" id="TRL43015.1"/>
    </source>
</evidence>
<feature type="region of interest" description="Disordered" evidence="1">
    <location>
        <begin position="352"/>
        <end position="405"/>
    </location>
</feature>
<sequence length="424" mass="45771">MRRKRTSTFLFAGALAALWGSAMAAEPQTADGLEPYQMMRSLQFVQDTVVMGDHSAAEMQRFMLSALDKRLRTINPAAFDDPRNVDAALIYAMSGGNPATLEFLVAKDVSGHFDTRVVDALRKYLNGKGMLASHSFAKMVPEYRNQRIGPYLALVAGNVAVAKSPKDAMGFYDWARLMAPGTIVEEAALRRSVAIAVEANLPDKALSYARQYARRFVFSPYASQFADLFVRLVVDHFGTIHEEDVDGTLEVMNDDRSREIYLRIARQATIAGKSDLARFAAARAAERGKDLPARDDSLARLFGGVAQLPGGKALDAAKILADIPDAALSPEDRALRAAAQRVAEEVLRPPVAESFGQDDADTVKNDISGETVSAVSGDGKAGTAASASPSGKAGAPKLDPDFQTYVDRGHSTLNAIDDLLKEEK</sequence>
<dbReference type="Proteomes" id="UP000316801">
    <property type="component" value="Unassembled WGS sequence"/>
</dbReference>
<dbReference type="AlphaFoldDB" id="A0A549TIF6"/>
<keyword evidence="2" id="KW-0732">Signal</keyword>
<proteinExistence type="predicted"/>
<name>A0A549TIF6_9HYPH</name>
<protein>
    <submittedName>
        <fullName evidence="3">Chemotaxis protein</fullName>
    </submittedName>
</protein>
<organism evidence="3 4">
    <name type="scientific">Rhizobium straminoryzae</name>
    <dbReference type="NCBI Taxonomy" id="1387186"/>
    <lineage>
        <taxon>Bacteria</taxon>
        <taxon>Pseudomonadati</taxon>
        <taxon>Pseudomonadota</taxon>
        <taxon>Alphaproteobacteria</taxon>
        <taxon>Hyphomicrobiales</taxon>
        <taxon>Rhizobiaceae</taxon>
        <taxon>Rhizobium/Agrobacterium group</taxon>
        <taxon>Rhizobium</taxon>
    </lineage>
</organism>
<reference evidence="3 4" key="1">
    <citation type="submission" date="2019-07" db="EMBL/GenBank/DDBJ databases">
        <title>Ln-dependent methylotrophs.</title>
        <authorList>
            <person name="Tani A."/>
        </authorList>
    </citation>
    <scope>NUCLEOTIDE SEQUENCE [LARGE SCALE GENOMIC DNA]</scope>
    <source>
        <strain evidence="3 4">SM12</strain>
    </source>
</reference>
<dbReference type="EMBL" id="VJMG01000003">
    <property type="protein sequence ID" value="TRL43015.1"/>
    <property type="molecule type" value="Genomic_DNA"/>
</dbReference>
<evidence type="ECO:0000256" key="1">
    <source>
        <dbReference type="SAM" id="MobiDB-lite"/>
    </source>
</evidence>
<feature type="chain" id="PRO_5021951622" evidence="2">
    <location>
        <begin position="25"/>
        <end position="424"/>
    </location>
</feature>
<comment type="caution">
    <text evidence="3">The sequence shown here is derived from an EMBL/GenBank/DDBJ whole genome shotgun (WGS) entry which is preliminary data.</text>
</comment>
<feature type="signal peptide" evidence="2">
    <location>
        <begin position="1"/>
        <end position="24"/>
    </location>
</feature>
<accession>A0A549TIF6</accession>
<evidence type="ECO:0000256" key="2">
    <source>
        <dbReference type="SAM" id="SignalP"/>
    </source>
</evidence>
<feature type="compositionally biased region" description="Low complexity" evidence="1">
    <location>
        <begin position="381"/>
        <end position="397"/>
    </location>
</feature>
<gene>
    <name evidence="3" type="ORF">FNA46_00960</name>
</gene>
<evidence type="ECO:0000313" key="4">
    <source>
        <dbReference type="Proteomes" id="UP000316801"/>
    </source>
</evidence>